<keyword evidence="4" id="KW-1185">Reference proteome</keyword>
<dbReference type="PANTHER" id="PTHR11895">
    <property type="entry name" value="TRANSAMIDASE"/>
    <property type="match status" value="1"/>
</dbReference>
<evidence type="ECO:0000256" key="1">
    <source>
        <dbReference type="ARBA" id="ARBA00009199"/>
    </source>
</evidence>
<protein>
    <submittedName>
        <fullName evidence="3">Amidase</fullName>
    </submittedName>
</protein>
<dbReference type="Pfam" id="PF01425">
    <property type="entry name" value="Amidase"/>
    <property type="match status" value="1"/>
</dbReference>
<dbReference type="EMBL" id="WUMV01000001">
    <property type="protein sequence ID" value="MXN63478.1"/>
    <property type="molecule type" value="Genomic_DNA"/>
</dbReference>
<reference evidence="3 4" key="1">
    <citation type="submission" date="2019-12" db="EMBL/GenBank/DDBJ databases">
        <authorList>
            <person name="Li M."/>
        </authorList>
    </citation>
    <scope>NUCLEOTIDE SEQUENCE [LARGE SCALE GENOMIC DNA]</scope>
    <source>
        <strain evidence="3 4">GBMRC 2046</strain>
    </source>
</reference>
<dbReference type="Proteomes" id="UP000433101">
    <property type="component" value="Unassembled WGS sequence"/>
</dbReference>
<dbReference type="PANTHER" id="PTHR11895:SF151">
    <property type="entry name" value="GLUTAMYL-TRNA(GLN) AMIDOTRANSFERASE SUBUNIT A"/>
    <property type="match status" value="1"/>
</dbReference>
<dbReference type="InterPro" id="IPR023631">
    <property type="entry name" value="Amidase_dom"/>
</dbReference>
<comment type="caution">
    <text evidence="3">The sequence shown here is derived from an EMBL/GenBank/DDBJ whole genome shotgun (WGS) entry which is preliminary data.</text>
</comment>
<comment type="similarity">
    <text evidence="1">Belongs to the amidase family.</text>
</comment>
<dbReference type="InterPro" id="IPR000120">
    <property type="entry name" value="Amidase"/>
</dbReference>
<sequence length="418" mass="43796">MLSAVKLAREIEAGTTSVRAVFETCAAAIAEREETISAFTHQALDQARKAAENGHGPLMGLPLAVKDNLDTADMPTAYGSQIYEGRTPAADAAVVALARRLGAGIIGKTVTTEFAFFEPGPTRNPWNPLHTPGGSSSGSAAGIAAGFFPLSLGTQTGGSVVRPASFCGIAGFKPTFGRLPREGLKIFSWSLDTIGVFGKGVEDAAFGAAALSGRNWRVDGASPAAPHIAVVHSHLWKEASGEMRQAVETAARLAEKAGAKVSTVELPGIFSDAFAAHQVIQDYEAALALGFEFDRHNVSLSQVLRETLAAGREIPPDNYDIAQDTARKARQNLAGLFKEFDVILTPSAPGAAPSGLGSTGSSIFNRLWTLMGVPCVNVPGLMSANHLPLGVQIVGPYGEDRKTLLAALWLEGLLRKQG</sequence>
<feature type="domain" description="Amidase" evidence="2">
    <location>
        <begin position="18"/>
        <end position="404"/>
    </location>
</feature>
<accession>A0A7X3S5T8</accession>
<organism evidence="3 4">
    <name type="scientific">Stappia sediminis</name>
    <dbReference type="NCBI Taxonomy" id="2692190"/>
    <lineage>
        <taxon>Bacteria</taxon>
        <taxon>Pseudomonadati</taxon>
        <taxon>Pseudomonadota</taxon>
        <taxon>Alphaproteobacteria</taxon>
        <taxon>Hyphomicrobiales</taxon>
        <taxon>Stappiaceae</taxon>
        <taxon>Stappia</taxon>
    </lineage>
</organism>
<evidence type="ECO:0000313" key="3">
    <source>
        <dbReference type="EMBL" id="MXN63478.1"/>
    </source>
</evidence>
<dbReference type="InterPro" id="IPR036928">
    <property type="entry name" value="AS_sf"/>
</dbReference>
<dbReference type="RefSeq" id="WP_160773733.1">
    <property type="nucleotide sequence ID" value="NZ_WUMV01000001.1"/>
</dbReference>
<dbReference type="Gene3D" id="3.90.1300.10">
    <property type="entry name" value="Amidase signature (AS) domain"/>
    <property type="match status" value="1"/>
</dbReference>
<evidence type="ECO:0000313" key="4">
    <source>
        <dbReference type="Proteomes" id="UP000433101"/>
    </source>
</evidence>
<dbReference type="SUPFAM" id="SSF75304">
    <property type="entry name" value="Amidase signature (AS) enzymes"/>
    <property type="match status" value="1"/>
</dbReference>
<evidence type="ECO:0000259" key="2">
    <source>
        <dbReference type="Pfam" id="PF01425"/>
    </source>
</evidence>
<proteinExistence type="inferred from homology"/>
<dbReference type="AlphaFoldDB" id="A0A7X3S5T8"/>
<name>A0A7X3S5T8_9HYPH</name>
<dbReference type="GO" id="GO:0003824">
    <property type="term" value="F:catalytic activity"/>
    <property type="evidence" value="ECO:0007669"/>
    <property type="project" value="InterPro"/>
</dbReference>
<gene>
    <name evidence="3" type="ORF">GR183_01050</name>
</gene>